<reference evidence="1 2" key="1">
    <citation type="submission" date="2018-05" db="EMBL/GenBank/DDBJ databases">
        <title>Genomic Encyclopedia of Type Strains, Phase IV (KMG-V): Genome sequencing to study the core and pangenomes of soil and plant-associated prokaryotes.</title>
        <authorList>
            <person name="Whitman W."/>
        </authorList>
    </citation>
    <scope>NUCLEOTIDE SEQUENCE [LARGE SCALE GENOMIC DNA]</scope>
    <source>
        <strain evidence="1 2">SCZa-39</strain>
    </source>
</reference>
<evidence type="ECO:0008006" key="3">
    <source>
        <dbReference type="Google" id="ProtNLM"/>
    </source>
</evidence>
<dbReference type="EMBL" id="QEOB01000036">
    <property type="protein sequence ID" value="PVX70642.1"/>
    <property type="molecule type" value="Genomic_DNA"/>
</dbReference>
<dbReference type="RefSeq" id="WP_116614729.1">
    <property type="nucleotide sequence ID" value="NZ_QEOB01000036.1"/>
</dbReference>
<dbReference type="Gene3D" id="1.10.645.10">
    <property type="entry name" value="Cytochrome-c3 Hydrogenase, chain B"/>
    <property type="match status" value="1"/>
</dbReference>
<dbReference type="SUPFAM" id="SSF56762">
    <property type="entry name" value="HydB/Nqo4-like"/>
    <property type="match status" value="1"/>
</dbReference>
<proteinExistence type="predicted"/>
<evidence type="ECO:0000313" key="1">
    <source>
        <dbReference type="EMBL" id="PVX70642.1"/>
    </source>
</evidence>
<gene>
    <name evidence="1" type="ORF">C7402_13620</name>
</gene>
<protein>
    <recommendedName>
        <fullName evidence="3">Nickel-dependent hydrogenase</fullName>
    </recommendedName>
</protein>
<name>A0ABX5K7X8_9BURK</name>
<dbReference type="Proteomes" id="UP000245712">
    <property type="component" value="Unassembled WGS sequence"/>
</dbReference>
<organism evidence="1 2">
    <name type="scientific">Paraburkholderia unamae</name>
    <dbReference type="NCBI Taxonomy" id="219649"/>
    <lineage>
        <taxon>Bacteria</taxon>
        <taxon>Pseudomonadati</taxon>
        <taxon>Pseudomonadota</taxon>
        <taxon>Betaproteobacteria</taxon>
        <taxon>Burkholderiales</taxon>
        <taxon>Burkholderiaceae</taxon>
        <taxon>Paraburkholderia</taxon>
    </lineage>
</organism>
<evidence type="ECO:0000313" key="2">
    <source>
        <dbReference type="Proteomes" id="UP000245712"/>
    </source>
</evidence>
<dbReference type="InterPro" id="IPR050867">
    <property type="entry name" value="NiFe/NiFeSe_hydrgnase_LSU"/>
</dbReference>
<keyword evidence="2" id="KW-1185">Reference proteome</keyword>
<comment type="caution">
    <text evidence="1">The sequence shown here is derived from an EMBL/GenBank/DDBJ whole genome shotgun (WGS) entry which is preliminary data.</text>
</comment>
<accession>A0ABX5K7X8</accession>
<dbReference type="PANTHER" id="PTHR42958:SF4">
    <property type="entry name" value="HYDROGENASE EXPRESSION_FORMATION PROTEIN HUPK"/>
    <property type="match status" value="1"/>
</dbReference>
<sequence length="369" mass="38869">MSAATQAASAALAALAGQYRVRPGRPDSIAGGRPPLAAALLRGQPAASAASRLSALFALCGLAHRLCAELAVGAAGASVEHEREDDANAAHAAMLTRETLAVHLRCIWTDWPVRLAAAAPHRPPDVGTAVEAAGAPEWVERHVLGMPARQWLAHWTDDPRGCLSAWSARAETFPARLLADCRAYADTACVTPRPLVIDEARLSELATAIAGSPAFAQAPLQHGLPAETGVWTRSDDPRALDYDTPWLRLGARVADVARLVAGGGGAGALRFGARTCAPGEAIGWCEMARGVLVHWVRLAPDDAGFDDIRIEDYRVVAPTEWNFHRQGTLAQALSRLDPAPDDGALAARTGVWMGAFDPCIAYTVDTDGA</sequence>
<dbReference type="PANTHER" id="PTHR42958">
    <property type="entry name" value="HYDROGENASE-2 LARGE CHAIN"/>
    <property type="match status" value="1"/>
</dbReference>
<dbReference type="InterPro" id="IPR029014">
    <property type="entry name" value="NiFe-Hase_large"/>
</dbReference>